<dbReference type="EMBL" id="JACBZS010000001">
    <property type="protein sequence ID" value="NYI70638.1"/>
    <property type="molecule type" value="Genomic_DNA"/>
</dbReference>
<name>A0A7Z0IKL2_9ACTN</name>
<feature type="domain" description="Methyltransferase" evidence="1">
    <location>
        <begin position="39"/>
        <end position="122"/>
    </location>
</feature>
<dbReference type="InterPro" id="IPR029063">
    <property type="entry name" value="SAM-dependent_MTases_sf"/>
</dbReference>
<organism evidence="2 3">
    <name type="scientific">Naumannella cuiyingiana</name>
    <dbReference type="NCBI Taxonomy" id="1347891"/>
    <lineage>
        <taxon>Bacteria</taxon>
        <taxon>Bacillati</taxon>
        <taxon>Actinomycetota</taxon>
        <taxon>Actinomycetes</taxon>
        <taxon>Propionibacteriales</taxon>
        <taxon>Propionibacteriaceae</taxon>
        <taxon>Naumannella</taxon>
    </lineage>
</organism>
<keyword evidence="3" id="KW-1185">Reference proteome</keyword>
<evidence type="ECO:0000259" key="1">
    <source>
        <dbReference type="Pfam" id="PF13649"/>
    </source>
</evidence>
<dbReference type="Pfam" id="PF13649">
    <property type="entry name" value="Methyltransf_25"/>
    <property type="match status" value="1"/>
</dbReference>
<dbReference type="RefSeq" id="WP_218843725.1">
    <property type="nucleotide sequence ID" value="NZ_JACBZS010000001.1"/>
</dbReference>
<dbReference type="SUPFAM" id="SSF53335">
    <property type="entry name" value="S-adenosyl-L-methionine-dependent methyltransferases"/>
    <property type="match status" value="1"/>
</dbReference>
<evidence type="ECO:0000313" key="2">
    <source>
        <dbReference type="EMBL" id="NYI70638.1"/>
    </source>
</evidence>
<dbReference type="AlphaFoldDB" id="A0A7Z0IKL2"/>
<dbReference type="Gene3D" id="3.40.50.150">
    <property type="entry name" value="Vaccinia Virus protein VP39"/>
    <property type="match status" value="1"/>
</dbReference>
<protein>
    <recommendedName>
        <fullName evidence="1">Methyltransferase domain-containing protein</fullName>
    </recommendedName>
</protein>
<reference evidence="2 3" key="1">
    <citation type="submission" date="2020-07" db="EMBL/GenBank/DDBJ databases">
        <title>Sequencing the genomes of 1000 actinobacteria strains.</title>
        <authorList>
            <person name="Klenk H.-P."/>
        </authorList>
    </citation>
    <scope>NUCLEOTIDE SEQUENCE [LARGE SCALE GENOMIC DNA]</scope>
    <source>
        <strain evidence="2 3">DSM 103164</strain>
    </source>
</reference>
<gene>
    <name evidence="2" type="ORF">GGQ54_001198</name>
</gene>
<sequence>MSMGFDPAWLAVREPVDAASRSAELLAQVGAALPDRPRVWDLAAGTGSLTRWLAPRLLAQTSFLLIDHDATLLAQARCDGVPIDIRTDDLGQLTPAEAAGADLIAASALLDLLDDDQLASLAELIMESGTPALFTLSVSGDVSFAPADPLDDALRDAFNDHQRRGGRAGPDAPQRFAAHFPADRVTVAETPWRLTAGHPLLGPWLDGWLAAAIDERPELAAPAAQWRRRRLADPSLAVEVGHRDLLIMPEPERRR</sequence>
<dbReference type="InterPro" id="IPR041698">
    <property type="entry name" value="Methyltransf_25"/>
</dbReference>
<dbReference type="Proteomes" id="UP000527616">
    <property type="component" value="Unassembled WGS sequence"/>
</dbReference>
<accession>A0A7Z0IKL2</accession>
<evidence type="ECO:0000313" key="3">
    <source>
        <dbReference type="Proteomes" id="UP000527616"/>
    </source>
</evidence>
<proteinExistence type="predicted"/>
<comment type="caution">
    <text evidence="2">The sequence shown here is derived from an EMBL/GenBank/DDBJ whole genome shotgun (WGS) entry which is preliminary data.</text>
</comment>